<dbReference type="GO" id="GO:0004615">
    <property type="term" value="F:phosphomannomutase activity"/>
    <property type="evidence" value="ECO:0007669"/>
    <property type="project" value="TreeGrafter"/>
</dbReference>
<keyword evidence="3" id="KW-0597">Phosphoprotein</keyword>
<dbReference type="Pfam" id="PF02880">
    <property type="entry name" value="PGM_PMM_III"/>
    <property type="match status" value="1"/>
</dbReference>
<evidence type="ECO:0000256" key="2">
    <source>
        <dbReference type="ARBA" id="ARBA00010231"/>
    </source>
</evidence>
<dbReference type="InterPro" id="IPR016055">
    <property type="entry name" value="A-D-PHexomutase_a/b/a-I/II/III"/>
</dbReference>
<dbReference type="Proteomes" id="UP001321786">
    <property type="component" value="Chromosome"/>
</dbReference>
<dbReference type="Pfam" id="PF02879">
    <property type="entry name" value="PGM_PMM_II"/>
    <property type="match status" value="1"/>
</dbReference>
<name>A0AAU9EDI5_9FIRM</name>
<keyword evidence="4" id="KW-0479">Metal-binding</keyword>
<dbReference type="RefSeq" id="WP_338537003.1">
    <property type="nucleotide sequence ID" value="NZ_AP028654.1"/>
</dbReference>
<evidence type="ECO:0000313" key="11">
    <source>
        <dbReference type="Proteomes" id="UP001321786"/>
    </source>
</evidence>
<dbReference type="InterPro" id="IPR036900">
    <property type="entry name" value="A-D-PHexomutase_C_sf"/>
</dbReference>
<proteinExistence type="inferred from homology"/>
<dbReference type="EMBL" id="AP028654">
    <property type="protein sequence ID" value="BEP28697.1"/>
    <property type="molecule type" value="Genomic_DNA"/>
</dbReference>
<dbReference type="InterPro" id="IPR005841">
    <property type="entry name" value="Alpha-D-phosphohexomutase_SF"/>
</dbReference>
<comment type="similarity">
    <text evidence="2">Belongs to the phosphohexose mutase family.</text>
</comment>
<evidence type="ECO:0000256" key="6">
    <source>
        <dbReference type="ARBA" id="ARBA00023235"/>
    </source>
</evidence>
<dbReference type="GO" id="GO:0046872">
    <property type="term" value="F:metal ion binding"/>
    <property type="evidence" value="ECO:0007669"/>
    <property type="project" value="UniProtKB-KW"/>
</dbReference>
<dbReference type="PRINTS" id="PR00509">
    <property type="entry name" value="PGMPMM"/>
</dbReference>
<dbReference type="InterPro" id="IPR005845">
    <property type="entry name" value="A-D-PHexomutase_a/b/a-II"/>
</dbReference>
<dbReference type="SUPFAM" id="SSF53738">
    <property type="entry name" value="Phosphoglucomutase, first 3 domains"/>
    <property type="match status" value="3"/>
</dbReference>
<dbReference type="GO" id="GO:0005975">
    <property type="term" value="P:carbohydrate metabolic process"/>
    <property type="evidence" value="ECO:0007669"/>
    <property type="project" value="InterPro"/>
</dbReference>
<evidence type="ECO:0000259" key="7">
    <source>
        <dbReference type="Pfam" id="PF02878"/>
    </source>
</evidence>
<keyword evidence="11" id="KW-1185">Reference proteome</keyword>
<dbReference type="CDD" id="cd03089">
    <property type="entry name" value="PMM_PGM"/>
    <property type="match status" value="1"/>
</dbReference>
<dbReference type="AlphaFoldDB" id="A0AAU9EDI5"/>
<feature type="domain" description="Alpha-D-phosphohexomutase alpha/beta/alpha" evidence="8">
    <location>
        <begin position="166"/>
        <end position="274"/>
    </location>
</feature>
<evidence type="ECO:0000256" key="5">
    <source>
        <dbReference type="ARBA" id="ARBA00022842"/>
    </source>
</evidence>
<dbReference type="PANTHER" id="PTHR42946">
    <property type="entry name" value="PHOSPHOHEXOSE MUTASE"/>
    <property type="match status" value="1"/>
</dbReference>
<accession>A0AAU9EDI5</accession>
<evidence type="ECO:0000313" key="10">
    <source>
        <dbReference type="EMBL" id="BEP28697.1"/>
    </source>
</evidence>
<dbReference type="InterPro" id="IPR005844">
    <property type="entry name" value="A-D-PHexomutase_a/b/a-I"/>
</dbReference>
<dbReference type="PANTHER" id="PTHR42946:SF1">
    <property type="entry name" value="PHOSPHOGLUCOMUTASE (ALPHA-D-GLUCOSE-1,6-BISPHOSPHATE-DEPENDENT)"/>
    <property type="match status" value="1"/>
</dbReference>
<evidence type="ECO:0000256" key="4">
    <source>
        <dbReference type="ARBA" id="ARBA00022723"/>
    </source>
</evidence>
<gene>
    <name evidence="10" type="ORF">HLPR_10280</name>
</gene>
<dbReference type="SUPFAM" id="SSF55957">
    <property type="entry name" value="Phosphoglucomutase, C-terminal domain"/>
    <property type="match status" value="1"/>
</dbReference>
<evidence type="ECO:0000256" key="3">
    <source>
        <dbReference type="ARBA" id="ARBA00022553"/>
    </source>
</evidence>
<comment type="cofactor">
    <cofactor evidence="1">
        <name>Mg(2+)</name>
        <dbReference type="ChEBI" id="CHEBI:18420"/>
    </cofactor>
</comment>
<dbReference type="Pfam" id="PF02878">
    <property type="entry name" value="PGM_PMM_I"/>
    <property type="match status" value="1"/>
</dbReference>
<dbReference type="Gene3D" id="3.30.310.50">
    <property type="entry name" value="Alpha-D-phosphohexomutase, C-terminal domain"/>
    <property type="match status" value="1"/>
</dbReference>
<evidence type="ECO:0000259" key="8">
    <source>
        <dbReference type="Pfam" id="PF02879"/>
    </source>
</evidence>
<dbReference type="FunFam" id="3.40.120.10:FF:000010">
    <property type="entry name" value="phosphomannomutase/phosphoglucomutase isoform X1"/>
    <property type="match status" value="1"/>
</dbReference>
<protein>
    <submittedName>
        <fullName evidence="10">Phosphoglucomutase</fullName>
    </submittedName>
</protein>
<keyword evidence="6" id="KW-0413">Isomerase</keyword>
<sequence length="496" mass="55704">MQNYKILQNGSDIRGIALDGYKDEKINFTKNESYNIAISFVNWLSQKVNKPKNELIITVGNDSRLTGDVIKEGILSGIIESKAIPYDCKIASTPSMFMTTIFDDIKADGAIMITASHLPYNRNGMKFFTNVGGLDKKDISEILSIEKEFEFKKHQSENYYPVLDKYSDYLCNIIKKEVNSKTNYDYPLMNFKILVDAGNGAGGFFAEKVLEKLGANTNGSQFLEPDGSFPNHIPNPEDKDAMNSVIQATLNSKADLGIIFDTDVDRAAIVDKSGNSINRNKLIALMSAITLREFPKTTIVTDSVTSVGLSRFIENLGGSHLRFKRGYKNVINKSIELNKENIHSSLAIETSGHGAFKENYFLDDGAYIITKILIEASRLKENNMTISDLISDLEEVSYDEEIRLKIKSKDFLEYGQAVLDEFEKFALNDSDLEIVKPNYEGVRVNFDFDEGKGWLLLRMSLHDPVMPINIESNTNEGLDKAKDMLNSFLSKYSELS</sequence>
<organism evidence="10 11">
    <name type="scientific">Helicovermis profundi</name>
    <dbReference type="NCBI Taxonomy" id="3065157"/>
    <lineage>
        <taxon>Bacteria</taxon>
        <taxon>Bacillati</taxon>
        <taxon>Bacillota</taxon>
        <taxon>Clostridia</taxon>
        <taxon>Helicovermis</taxon>
    </lineage>
</organism>
<dbReference type="KEGG" id="hprf:HLPR_10280"/>
<evidence type="ECO:0000259" key="9">
    <source>
        <dbReference type="Pfam" id="PF02880"/>
    </source>
</evidence>
<reference evidence="10 11" key="1">
    <citation type="submission" date="2023-08" db="EMBL/GenBank/DDBJ databases">
        <title>Helicovermis profunda gen. nov., sp. nov., a novel mesophilic, fermentative bacterium within the Bacillota from a deep-sea hydrothermal vent chimney.</title>
        <authorList>
            <person name="Miyazaki U."/>
            <person name="Mizutani D."/>
            <person name="Hashimoto Y."/>
            <person name="Tame A."/>
            <person name="Sawayama S."/>
            <person name="Miyazaki J."/>
            <person name="Takai K."/>
            <person name="Nakagawa S."/>
        </authorList>
    </citation>
    <scope>NUCLEOTIDE SEQUENCE [LARGE SCALE GENOMIC DNA]</scope>
    <source>
        <strain evidence="10 11">S502</strain>
    </source>
</reference>
<dbReference type="InterPro" id="IPR005846">
    <property type="entry name" value="A-D-PHexomutase_a/b/a-III"/>
</dbReference>
<dbReference type="InterPro" id="IPR050060">
    <property type="entry name" value="Phosphoglucosamine_mutase"/>
</dbReference>
<feature type="domain" description="Alpha-D-phosphohexomutase alpha/beta/alpha" evidence="9">
    <location>
        <begin position="280"/>
        <end position="393"/>
    </location>
</feature>
<dbReference type="Gene3D" id="3.40.120.10">
    <property type="entry name" value="Alpha-D-Glucose-1,6-Bisphosphate, subunit A, domain 3"/>
    <property type="match status" value="3"/>
</dbReference>
<keyword evidence="5" id="KW-0460">Magnesium</keyword>
<feature type="domain" description="Alpha-D-phosphohexomutase alpha/beta/alpha" evidence="7">
    <location>
        <begin position="9"/>
        <end position="144"/>
    </location>
</feature>
<evidence type="ECO:0000256" key="1">
    <source>
        <dbReference type="ARBA" id="ARBA00001946"/>
    </source>
</evidence>